<dbReference type="GO" id="GO:0016020">
    <property type="term" value="C:membrane"/>
    <property type="evidence" value="ECO:0007669"/>
    <property type="project" value="TreeGrafter"/>
</dbReference>
<dbReference type="CDD" id="cd05907">
    <property type="entry name" value="VL_LC_FACS_like"/>
    <property type="match status" value="1"/>
</dbReference>
<dbReference type="KEGG" id="dbk:DGMP_30300"/>
<keyword evidence="1" id="KW-0547">Nucleotide-binding</keyword>
<dbReference type="InterPro" id="IPR000873">
    <property type="entry name" value="AMP-dep_synth/lig_dom"/>
</dbReference>
<evidence type="ECO:0000259" key="3">
    <source>
        <dbReference type="Pfam" id="PF00501"/>
    </source>
</evidence>
<keyword evidence="5" id="KW-1185">Reference proteome</keyword>
<dbReference type="Pfam" id="PF00501">
    <property type="entry name" value="AMP-binding"/>
    <property type="match status" value="1"/>
</dbReference>
<organism evidence="4 5">
    <name type="scientific">Desulfomarina profundi</name>
    <dbReference type="NCBI Taxonomy" id="2772557"/>
    <lineage>
        <taxon>Bacteria</taxon>
        <taxon>Pseudomonadati</taxon>
        <taxon>Thermodesulfobacteriota</taxon>
        <taxon>Desulfobulbia</taxon>
        <taxon>Desulfobulbales</taxon>
        <taxon>Desulfobulbaceae</taxon>
        <taxon>Desulfomarina</taxon>
    </lineage>
</organism>
<dbReference type="RefSeq" id="WP_228854704.1">
    <property type="nucleotide sequence ID" value="NZ_AP024086.1"/>
</dbReference>
<dbReference type="GO" id="GO:0005524">
    <property type="term" value="F:ATP binding"/>
    <property type="evidence" value="ECO:0007669"/>
    <property type="project" value="UniProtKB-KW"/>
</dbReference>
<dbReference type="EMBL" id="AP024086">
    <property type="protein sequence ID" value="BCL62337.1"/>
    <property type="molecule type" value="Genomic_DNA"/>
</dbReference>
<proteinExistence type="predicted"/>
<feature type="domain" description="AMP-dependent synthetase/ligase" evidence="3">
    <location>
        <begin position="22"/>
        <end position="428"/>
    </location>
</feature>
<evidence type="ECO:0000256" key="1">
    <source>
        <dbReference type="ARBA" id="ARBA00022741"/>
    </source>
</evidence>
<name>A0A8D5FIN7_9BACT</name>
<dbReference type="AlphaFoldDB" id="A0A8D5FIN7"/>
<sequence length="600" mass="66736">MANSTDFISPESCFSLPDLFLERVSRSPDSVAYRHFSSSRKGWLDLTWQEMLTLAKRWRNGLKNENLSVGDRVAIMLPNCPEWILFEQAALSLGLIVVPLYANDRPESIAYILEDTKSRIVILPGNAYWGRLAPALTGITSLQKIITIDLCWTDGKNNSLVCLDDWLPPADNSPGGYTPTTHETATIVYTSGTTGPPKGVMLSHMNILDNCYFGLQRMAVYPEDKFLSFLPLSHMLERTAGYYLPMMAGSTVAFARSIPDLGEDMLTEQPTVLVAVPRIFERIHSEIKRKLTAKPAIAVALFEKAVSVGWNQFEYTQGRAPWSVSFLILPFLDRLIGAKIRDKFGGHLRIIITGGAPLSGDISKLFLGLGLPLYQGYGLTETSPVISVNTREDNDPNGVGTPLQGIEVRSGPGDELLVRGHCVMQGYWKNQQATAETIDPDGWLHTGDRATIQKNGHIRITGRLKEILVLSNGEKVAPADMEMAIAMDPLFEHTMIIGEARPFLTLVSVLNEHLWKQLAEELSVPDDESSLMLAEVEDAVLKRVEIQLAHFPGYAFVKHAILSLSPWTVENGLLTPTLKLKRKIIEKRLKEQIKKTYTIL</sequence>
<reference evidence="4" key="1">
    <citation type="submission" date="2020-09" db="EMBL/GenBank/DDBJ databases">
        <title>Desulfogranum mesoprofundum gen. nov., sp. nov., a novel mesophilic, sulfate-reducing chemolithoautotroph isolated from a deep-sea hydrothermal vent chimney in the Suiyo Seamount.</title>
        <authorList>
            <person name="Hashimoto Y."/>
            <person name="Nakagawa S."/>
        </authorList>
    </citation>
    <scope>NUCLEOTIDE SEQUENCE</scope>
    <source>
        <strain evidence="4">KT2</strain>
    </source>
</reference>
<dbReference type="PROSITE" id="PS00455">
    <property type="entry name" value="AMP_BINDING"/>
    <property type="match status" value="1"/>
</dbReference>
<dbReference type="InterPro" id="IPR020845">
    <property type="entry name" value="AMP-binding_CS"/>
</dbReference>
<evidence type="ECO:0000256" key="2">
    <source>
        <dbReference type="ARBA" id="ARBA00022840"/>
    </source>
</evidence>
<keyword evidence="2" id="KW-0067">ATP-binding</keyword>
<gene>
    <name evidence="4" type="ORF">DGMP_30300</name>
</gene>
<protein>
    <submittedName>
        <fullName evidence="4">AMP-dependent synthetase</fullName>
    </submittedName>
</protein>
<evidence type="ECO:0000313" key="5">
    <source>
        <dbReference type="Proteomes" id="UP000826725"/>
    </source>
</evidence>
<accession>A0A8D5FIN7</accession>
<dbReference type="Proteomes" id="UP000826725">
    <property type="component" value="Chromosome"/>
</dbReference>
<dbReference type="PANTHER" id="PTHR43272:SF33">
    <property type="entry name" value="AMP-BINDING DOMAIN-CONTAINING PROTEIN-RELATED"/>
    <property type="match status" value="1"/>
</dbReference>
<evidence type="ECO:0000313" key="4">
    <source>
        <dbReference type="EMBL" id="BCL62337.1"/>
    </source>
</evidence>
<dbReference type="GO" id="GO:0004467">
    <property type="term" value="F:long-chain fatty acid-CoA ligase activity"/>
    <property type="evidence" value="ECO:0007669"/>
    <property type="project" value="TreeGrafter"/>
</dbReference>
<dbReference type="Pfam" id="PF23562">
    <property type="entry name" value="AMP-binding_C_3"/>
    <property type="match status" value="1"/>
</dbReference>
<dbReference type="PANTHER" id="PTHR43272">
    <property type="entry name" value="LONG-CHAIN-FATTY-ACID--COA LIGASE"/>
    <property type="match status" value="1"/>
</dbReference>